<evidence type="ECO:0000259" key="11">
    <source>
        <dbReference type="Pfam" id="PF22776"/>
    </source>
</evidence>
<protein>
    <recommendedName>
        <fullName evidence="14">Potassium transporter</fullName>
    </recommendedName>
</protein>
<gene>
    <name evidence="12" type="ORF">Clacol_007147</name>
</gene>
<keyword evidence="8 9" id="KW-0472">Membrane</keyword>
<evidence type="ECO:0000256" key="4">
    <source>
        <dbReference type="ARBA" id="ARBA00022692"/>
    </source>
</evidence>
<feature type="transmembrane region" description="Helical" evidence="9">
    <location>
        <begin position="21"/>
        <end position="48"/>
    </location>
</feature>
<evidence type="ECO:0000313" key="12">
    <source>
        <dbReference type="EMBL" id="GJJ12901.1"/>
    </source>
</evidence>
<keyword evidence="4 9" id="KW-0812">Transmembrane</keyword>
<comment type="subcellular location">
    <subcellularLocation>
        <location evidence="1">Membrane</location>
        <topology evidence="1">Multi-pass membrane protein</topology>
    </subcellularLocation>
</comment>
<feature type="domain" description="K+ potassium transporter C-terminal" evidence="11">
    <location>
        <begin position="457"/>
        <end position="583"/>
    </location>
</feature>
<keyword evidence="2" id="KW-0813">Transport</keyword>
<keyword evidence="5" id="KW-0630">Potassium</keyword>
<evidence type="ECO:0000256" key="5">
    <source>
        <dbReference type="ARBA" id="ARBA00022958"/>
    </source>
</evidence>
<keyword evidence="7" id="KW-0406">Ion transport</keyword>
<comment type="caution">
    <text evidence="12">The sequence shown here is derived from an EMBL/GenBank/DDBJ whole genome shotgun (WGS) entry which is preliminary data.</text>
</comment>
<dbReference type="EMBL" id="BPWL01000008">
    <property type="protein sequence ID" value="GJJ12901.1"/>
    <property type="molecule type" value="Genomic_DNA"/>
</dbReference>
<feature type="transmembrane region" description="Helical" evidence="9">
    <location>
        <begin position="336"/>
        <end position="361"/>
    </location>
</feature>
<evidence type="ECO:0000313" key="13">
    <source>
        <dbReference type="Proteomes" id="UP001050691"/>
    </source>
</evidence>
<evidence type="ECO:0000256" key="8">
    <source>
        <dbReference type="ARBA" id="ARBA00023136"/>
    </source>
</evidence>
<feature type="transmembrane region" description="Helical" evidence="9">
    <location>
        <begin position="60"/>
        <end position="77"/>
    </location>
</feature>
<evidence type="ECO:0000256" key="9">
    <source>
        <dbReference type="SAM" id="Phobius"/>
    </source>
</evidence>
<keyword evidence="3" id="KW-0633">Potassium transport</keyword>
<feature type="transmembrane region" description="Helical" evidence="9">
    <location>
        <begin position="185"/>
        <end position="204"/>
    </location>
</feature>
<sequence length="629" mass="69726">MEKTVDIEVLRRPVKFSGLSLLALSFQTLGIIYSDIGTSPLYVLNGIWPSNGPVPSQEDVIGGISCIIWALTIIPLMKYASTHDANRVFIALRFGTDEGEGGCFALYHGLIPPHSATAEEDRTLTGDSFRKASTIQEKQWLYKAKWILLPWALFGTSLTMADGVFTPAVSVTSAVGGIAVAVPSVSNHIIPISIGFLVFLFLIQRFGTAKLAFAFSPITFAWLALLAVTGIFNITKYPGIFRAFDPSRAVLLFVRTKDFNLLAGVLLAITGCEALFANLGQFNRLSIQLSFTCITYPALLLAYLGQGARLIVDGESVLNNVFYQTIPGPPNGPLFWIIYVFAILATLVASQALITATFSLLQQLMNMKSFLPLRMGLEDEFDGRNRVNLRHLIIPSDVTEKHRPEETTNLESEFEVEELEAAAATSMSLPISSSGKGLKMIDVDGRYSNELAVLPITAIFHKFAGGQGIPHSFVGFLRQYPALPRVVIFLSVRIVPTARVAPEERYVVNKVRSLNGFYGVTYQLGFKDDFDIRTDVVIEEICRLEAYAQNDNPAQYGEIIRDIKEAARKTTHIVPHYHVISKRVGFQGSILVWLNYPLNWARQVLIEVIYRRLITMFPETANWLTAADE</sequence>
<dbReference type="Pfam" id="PF02705">
    <property type="entry name" value="K_trans"/>
    <property type="match status" value="1"/>
</dbReference>
<evidence type="ECO:0000259" key="10">
    <source>
        <dbReference type="Pfam" id="PF02705"/>
    </source>
</evidence>
<evidence type="ECO:0000256" key="3">
    <source>
        <dbReference type="ARBA" id="ARBA00022538"/>
    </source>
</evidence>
<evidence type="ECO:0000256" key="1">
    <source>
        <dbReference type="ARBA" id="ARBA00004141"/>
    </source>
</evidence>
<evidence type="ECO:0000256" key="7">
    <source>
        <dbReference type="ARBA" id="ARBA00023065"/>
    </source>
</evidence>
<evidence type="ECO:0008006" key="14">
    <source>
        <dbReference type="Google" id="ProtNLM"/>
    </source>
</evidence>
<reference evidence="12" key="1">
    <citation type="submission" date="2021-10" db="EMBL/GenBank/DDBJ databases">
        <title>De novo Genome Assembly of Clathrus columnatus (Basidiomycota, Fungi) Using Illumina and Nanopore Sequence Data.</title>
        <authorList>
            <person name="Ogiso-Tanaka E."/>
            <person name="Itagaki H."/>
            <person name="Hosoya T."/>
            <person name="Hosaka K."/>
        </authorList>
    </citation>
    <scope>NUCLEOTIDE SEQUENCE</scope>
    <source>
        <strain evidence="12">MO-923</strain>
    </source>
</reference>
<feature type="transmembrane region" description="Helical" evidence="9">
    <location>
        <begin position="259"/>
        <end position="277"/>
    </location>
</feature>
<evidence type="ECO:0000256" key="2">
    <source>
        <dbReference type="ARBA" id="ARBA00022448"/>
    </source>
</evidence>
<dbReference type="InterPro" id="IPR003855">
    <property type="entry name" value="K+_transporter"/>
</dbReference>
<organism evidence="12 13">
    <name type="scientific">Clathrus columnatus</name>
    <dbReference type="NCBI Taxonomy" id="1419009"/>
    <lineage>
        <taxon>Eukaryota</taxon>
        <taxon>Fungi</taxon>
        <taxon>Dikarya</taxon>
        <taxon>Basidiomycota</taxon>
        <taxon>Agaricomycotina</taxon>
        <taxon>Agaricomycetes</taxon>
        <taxon>Phallomycetidae</taxon>
        <taxon>Phallales</taxon>
        <taxon>Clathraceae</taxon>
        <taxon>Clathrus</taxon>
    </lineage>
</organism>
<keyword evidence="13" id="KW-1185">Reference proteome</keyword>
<accession>A0AAV5AE46</accession>
<dbReference type="AlphaFoldDB" id="A0AAV5AE46"/>
<name>A0AAV5AE46_9AGAM</name>
<dbReference type="InterPro" id="IPR053951">
    <property type="entry name" value="K_trans_N"/>
</dbReference>
<feature type="transmembrane region" description="Helical" evidence="9">
    <location>
        <begin position="289"/>
        <end position="312"/>
    </location>
</feature>
<feature type="domain" description="K+ potassium transporter integral membrane" evidence="10">
    <location>
        <begin position="25"/>
        <end position="374"/>
    </location>
</feature>
<dbReference type="PANTHER" id="PTHR30540:SF83">
    <property type="entry name" value="K+ POTASSIUM TRANSPORTER"/>
    <property type="match status" value="1"/>
</dbReference>
<proteinExistence type="predicted"/>
<dbReference type="GO" id="GO:0016020">
    <property type="term" value="C:membrane"/>
    <property type="evidence" value="ECO:0007669"/>
    <property type="project" value="UniProtKB-SubCell"/>
</dbReference>
<feature type="transmembrane region" description="Helical" evidence="9">
    <location>
        <begin position="211"/>
        <end position="232"/>
    </location>
</feature>
<keyword evidence="6 9" id="KW-1133">Transmembrane helix</keyword>
<evidence type="ECO:0000256" key="6">
    <source>
        <dbReference type="ARBA" id="ARBA00022989"/>
    </source>
</evidence>
<feature type="transmembrane region" description="Helical" evidence="9">
    <location>
        <begin position="146"/>
        <end position="165"/>
    </location>
</feature>
<dbReference type="InterPro" id="IPR053952">
    <property type="entry name" value="K_trans_C"/>
</dbReference>
<dbReference type="Proteomes" id="UP001050691">
    <property type="component" value="Unassembled WGS sequence"/>
</dbReference>
<dbReference type="GO" id="GO:0015079">
    <property type="term" value="F:potassium ion transmembrane transporter activity"/>
    <property type="evidence" value="ECO:0007669"/>
    <property type="project" value="InterPro"/>
</dbReference>
<dbReference type="Pfam" id="PF22776">
    <property type="entry name" value="K_trans_C"/>
    <property type="match status" value="1"/>
</dbReference>
<dbReference type="PANTHER" id="PTHR30540">
    <property type="entry name" value="OSMOTIC STRESS POTASSIUM TRANSPORTER"/>
    <property type="match status" value="1"/>
</dbReference>